<name>A0A1I6SEG6_9SPHI</name>
<reference evidence="7 8" key="1">
    <citation type="submission" date="2016-10" db="EMBL/GenBank/DDBJ databases">
        <authorList>
            <person name="de Groot N.N."/>
        </authorList>
    </citation>
    <scope>NUCLEOTIDE SEQUENCE [LARGE SCALE GENOMIC DNA]</scope>
    <source>
        <strain evidence="7 8">DSM 22789</strain>
    </source>
</reference>
<evidence type="ECO:0000256" key="4">
    <source>
        <dbReference type="ARBA" id="ARBA00032108"/>
    </source>
</evidence>
<proteinExistence type="predicted"/>
<organism evidence="7 8">
    <name type="scientific">Sphingobacterium wenxiniae</name>
    <dbReference type="NCBI Taxonomy" id="683125"/>
    <lineage>
        <taxon>Bacteria</taxon>
        <taxon>Pseudomonadati</taxon>
        <taxon>Bacteroidota</taxon>
        <taxon>Sphingobacteriia</taxon>
        <taxon>Sphingobacteriales</taxon>
        <taxon>Sphingobacteriaceae</taxon>
        <taxon>Sphingobacterium</taxon>
    </lineage>
</organism>
<evidence type="ECO:0000256" key="1">
    <source>
        <dbReference type="ARBA" id="ARBA00022529"/>
    </source>
</evidence>
<evidence type="ECO:0000256" key="3">
    <source>
        <dbReference type="ARBA" id="ARBA00022801"/>
    </source>
</evidence>
<evidence type="ECO:0000313" key="8">
    <source>
        <dbReference type="Proteomes" id="UP000198785"/>
    </source>
</evidence>
<dbReference type="GO" id="GO:0004040">
    <property type="term" value="F:amidase activity"/>
    <property type="evidence" value="ECO:0007669"/>
    <property type="project" value="InterPro"/>
</dbReference>
<dbReference type="Pfam" id="PF01832">
    <property type="entry name" value="Glucosaminidase"/>
    <property type="match status" value="1"/>
</dbReference>
<dbReference type="InterPro" id="IPR018392">
    <property type="entry name" value="LysM"/>
</dbReference>
<keyword evidence="3 7" id="KW-0378">Hydrolase</keyword>
<feature type="compositionally biased region" description="Polar residues" evidence="5">
    <location>
        <begin position="27"/>
        <end position="37"/>
    </location>
</feature>
<dbReference type="PANTHER" id="PTHR33308:SF9">
    <property type="entry name" value="PEPTIDOGLYCAN HYDROLASE FLGJ"/>
    <property type="match status" value="1"/>
</dbReference>
<dbReference type="CDD" id="cd00118">
    <property type="entry name" value="LysM"/>
    <property type="match status" value="1"/>
</dbReference>
<keyword evidence="2" id="KW-0081">Bacteriolytic enzyme</keyword>
<dbReference type="PROSITE" id="PS51257">
    <property type="entry name" value="PROKAR_LIPOPROTEIN"/>
    <property type="match status" value="1"/>
</dbReference>
<dbReference type="OrthoDB" id="977752at2"/>
<dbReference type="GO" id="GO:0031640">
    <property type="term" value="P:killing of cells of another organism"/>
    <property type="evidence" value="ECO:0007669"/>
    <property type="project" value="UniProtKB-KW"/>
</dbReference>
<dbReference type="InterPro" id="IPR002901">
    <property type="entry name" value="MGlyc_endo_b_GlcNAc-like_dom"/>
</dbReference>
<evidence type="ECO:0000313" key="7">
    <source>
        <dbReference type="EMBL" id="SFS75365.1"/>
    </source>
</evidence>
<dbReference type="SMART" id="SM00257">
    <property type="entry name" value="LysM"/>
    <property type="match status" value="1"/>
</dbReference>
<dbReference type="InterPro" id="IPR036779">
    <property type="entry name" value="LysM_dom_sf"/>
</dbReference>
<dbReference type="SUPFAM" id="SSF54106">
    <property type="entry name" value="LysM domain"/>
    <property type="match status" value="1"/>
</dbReference>
<dbReference type="PROSITE" id="PS51782">
    <property type="entry name" value="LYSM"/>
    <property type="match status" value="1"/>
</dbReference>
<protein>
    <recommendedName>
        <fullName evidence="4">Peptidoglycan hydrolase</fullName>
    </recommendedName>
</protein>
<dbReference type="Gene3D" id="3.10.350.10">
    <property type="entry name" value="LysM domain"/>
    <property type="match status" value="1"/>
</dbReference>
<dbReference type="InterPro" id="IPR051056">
    <property type="entry name" value="Glycosyl_Hydrolase_73"/>
</dbReference>
<dbReference type="Proteomes" id="UP000198785">
    <property type="component" value="Unassembled WGS sequence"/>
</dbReference>
<evidence type="ECO:0000259" key="6">
    <source>
        <dbReference type="PROSITE" id="PS51782"/>
    </source>
</evidence>
<feature type="region of interest" description="Disordered" evidence="5">
    <location>
        <begin position="27"/>
        <end position="51"/>
    </location>
</feature>
<evidence type="ECO:0000256" key="2">
    <source>
        <dbReference type="ARBA" id="ARBA00022638"/>
    </source>
</evidence>
<gene>
    <name evidence="7" type="ORF">SAMN05660206_104253</name>
</gene>
<sequence>MFIRFLLALMVGVIFLGSCASKRAVLTSPSHGNNGSRETTEANRRGATSTSGHQYIEQYKDIAIAEMNQYGIPASIKLAQAILESGNGNSYLAREANNHFGIKCGGVWSGPSVNRPDDTHNDCFRVYNNPEQSFKDHSQFLLRKRYEKLFTLDKNDYRGWAKGLKEAGYATNPRYPELLIDLIERYELYQYDRAEVSYAAKEKREEKIEEIIEYKEEVAPKEVQEEIKSAVAMTIHEVKASDTLYSIGRRYGVSVEQLKQLNGLSTDSLSIGQLLVVTK</sequence>
<keyword evidence="1" id="KW-0929">Antimicrobial</keyword>
<evidence type="ECO:0000256" key="5">
    <source>
        <dbReference type="SAM" id="MobiDB-lite"/>
    </source>
</evidence>
<dbReference type="EMBL" id="FOZZ01000004">
    <property type="protein sequence ID" value="SFS75365.1"/>
    <property type="molecule type" value="Genomic_DNA"/>
</dbReference>
<dbReference type="PANTHER" id="PTHR33308">
    <property type="entry name" value="PEPTIDOGLYCAN HYDROLASE FLGJ"/>
    <property type="match status" value="1"/>
</dbReference>
<dbReference type="Pfam" id="PF01476">
    <property type="entry name" value="LysM"/>
    <property type="match status" value="1"/>
</dbReference>
<dbReference type="RefSeq" id="WP_093364951.1">
    <property type="nucleotide sequence ID" value="NZ_FOZZ01000004.1"/>
</dbReference>
<dbReference type="AlphaFoldDB" id="A0A1I6SEG6"/>
<dbReference type="Gene3D" id="1.10.530.10">
    <property type="match status" value="1"/>
</dbReference>
<dbReference type="GO" id="GO:0042742">
    <property type="term" value="P:defense response to bacterium"/>
    <property type="evidence" value="ECO:0007669"/>
    <property type="project" value="UniProtKB-KW"/>
</dbReference>
<feature type="domain" description="LysM" evidence="6">
    <location>
        <begin position="234"/>
        <end position="277"/>
    </location>
</feature>
<dbReference type="SMART" id="SM00047">
    <property type="entry name" value="LYZ2"/>
    <property type="match status" value="1"/>
</dbReference>
<dbReference type="STRING" id="683125.SAMN05660206_104253"/>
<keyword evidence="8" id="KW-1185">Reference proteome</keyword>
<accession>A0A1I6SEG6</accession>